<feature type="compositionally biased region" description="Basic and acidic residues" evidence="1">
    <location>
        <begin position="299"/>
        <end position="312"/>
    </location>
</feature>
<accession>A0ABD5EDB0</accession>
<comment type="caution">
    <text evidence="2">The sequence shown here is derived from an EMBL/GenBank/DDBJ whole genome shotgun (WGS) entry which is preliminary data.</text>
</comment>
<name>A0ABD5EDB0_9ACTN</name>
<proteinExistence type="predicted"/>
<evidence type="ECO:0000313" key="2">
    <source>
        <dbReference type="EMBL" id="MDT0419048.1"/>
    </source>
</evidence>
<organism evidence="2 3">
    <name type="scientific">Streptomyces evansiae</name>
    <dbReference type="NCBI Taxonomy" id="3075535"/>
    <lineage>
        <taxon>Bacteria</taxon>
        <taxon>Bacillati</taxon>
        <taxon>Actinomycetota</taxon>
        <taxon>Actinomycetes</taxon>
        <taxon>Kitasatosporales</taxon>
        <taxon>Streptomycetaceae</taxon>
        <taxon>Streptomyces</taxon>
    </lineage>
</organism>
<evidence type="ECO:0000313" key="3">
    <source>
        <dbReference type="Proteomes" id="UP001183607"/>
    </source>
</evidence>
<dbReference type="Proteomes" id="UP001183607">
    <property type="component" value="Unassembled WGS sequence"/>
</dbReference>
<protein>
    <submittedName>
        <fullName evidence="2">Uncharacterized protein</fullName>
    </submittedName>
</protein>
<dbReference type="RefSeq" id="WP_311677621.1">
    <property type="nucleotide sequence ID" value="NZ_JAVRER010000061.1"/>
</dbReference>
<dbReference type="EMBL" id="JAVRER010000061">
    <property type="protein sequence ID" value="MDT0419048.1"/>
    <property type="molecule type" value="Genomic_DNA"/>
</dbReference>
<feature type="region of interest" description="Disordered" evidence="1">
    <location>
        <begin position="272"/>
        <end position="312"/>
    </location>
</feature>
<evidence type="ECO:0000256" key="1">
    <source>
        <dbReference type="SAM" id="MobiDB-lite"/>
    </source>
</evidence>
<gene>
    <name evidence="2" type="ORF">RM574_26555</name>
</gene>
<reference evidence="3" key="1">
    <citation type="submission" date="2023-07" db="EMBL/GenBank/DDBJ databases">
        <title>30 novel species of actinomycetes from the DSMZ collection.</title>
        <authorList>
            <person name="Nouioui I."/>
        </authorList>
    </citation>
    <scope>NUCLEOTIDE SEQUENCE [LARGE SCALE GENOMIC DNA]</scope>
    <source>
        <strain evidence="3">DSM 41982</strain>
    </source>
</reference>
<sequence length="312" mass="33822">MARQRTAPRPDRHGRRLDRVDRELVGALALLAEEEDYHGMTRYGAPRFHDHTQYLDSVDTVLRSRRTGGRRTRVGLLDPEEYAAYCAGSGLDPGVPESRQRFTEHLVETGATLPYEGRPLADLLPDLAHLALRRATFAYAGELLDAAGRCEECGEILARAAFDRASELLTAACHALGAGRHHLVCSTSTQAGPLLAEFDIDTVPGTWPHPEESAALDLTTVLAAALAAGLPCGLVARTSGPDTSDAVRGWRLREHTLRPLTAAEVFDAYCTDTETGEPIPPEPGVDYRAAPVLTPPRTPSHDHGRDGEDAQE</sequence>
<dbReference type="AlphaFoldDB" id="A0ABD5EDB0"/>